<dbReference type="EMBL" id="PDCK01000043">
    <property type="protein sequence ID" value="PRQ34737.1"/>
    <property type="molecule type" value="Genomic_DNA"/>
</dbReference>
<dbReference type="AlphaFoldDB" id="A0A2P6QKP0"/>
<accession>A0A2P6QKP0</accession>
<dbReference type="Gramene" id="PRQ34737">
    <property type="protein sequence ID" value="PRQ34737"/>
    <property type="gene ID" value="RchiOBHm_Chr5g0072411"/>
</dbReference>
<comment type="caution">
    <text evidence="1">The sequence shown here is derived from an EMBL/GenBank/DDBJ whole genome shotgun (WGS) entry which is preliminary data.</text>
</comment>
<dbReference type="Proteomes" id="UP000238479">
    <property type="component" value="Chromosome 5"/>
</dbReference>
<organism evidence="1 2">
    <name type="scientific">Rosa chinensis</name>
    <name type="common">China rose</name>
    <dbReference type="NCBI Taxonomy" id="74649"/>
    <lineage>
        <taxon>Eukaryota</taxon>
        <taxon>Viridiplantae</taxon>
        <taxon>Streptophyta</taxon>
        <taxon>Embryophyta</taxon>
        <taxon>Tracheophyta</taxon>
        <taxon>Spermatophyta</taxon>
        <taxon>Magnoliopsida</taxon>
        <taxon>eudicotyledons</taxon>
        <taxon>Gunneridae</taxon>
        <taxon>Pentapetalae</taxon>
        <taxon>rosids</taxon>
        <taxon>fabids</taxon>
        <taxon>Rosales</taxon>
        <taxon>Rosaceae</taxon>
        <taxon>Rosoideae</taxon>
        <taxon>Rosoideae incertae sedis</taxon>
        <taxon>Rosa</taxon>
    </lineage>
</organism>
<evidence type="ECO:0000313" key="2">
    <source>
        <dbReference type="Proteomes" id="UP000238479"/>
    </source>
</evidence>
<reference evidence="1 2" key="1">
    <citation type="journal article" date="2018" name="Nat. Genet.">
        <title>The Rosa genome provides new insights in the design of modern roses.</title>
        <authorList>
            <person name="Bendahmane M."/>
        </authorList>
    </citation>
    <scope>NUCLEOTIDE SEQUENCE [LARGE SCALE GENOMIC DNA]</scope>
    <source>
        <strain evidence="2">cv. Old Blush</strain>
    </source>
</reference>
<proteinExistence type="predicted"/>
<protein>
    <submittedName>
        <fullName evidence="1">Uncharacterized protein</fullName>
    </submittedName>
</protein>
<name>A0A2P6QKP0_ROSCH</name>
<gene>
    <name evidence="1" type="ORF">RchiOBHm_Chr5g0072411</name>
</gene>
<keyword evidence="2" id="KW-1185">Reference proteome</keyword>
<evidence type="ECO:0000313" key="1">
    <source>
        <dbReference type="EMBL" id="PRQ34737.1"/>
    </source>
</evidence>
<sequence>MGIESHQWALCMENYLEPRRRLKWHSKIKKPTIVQSLTLLMEKPVVDLIVHCI</sequence>